<dbReference type="Proteomes" id="UP000008909">
    <property type="component" value="Unassembled WGS sequence"/>
</dbReference>
<gene>
    <name evidence="1" type="ORF">CLF_106061</name>
</gene>
<evidence type="ECO:0000313" key="1">
    <source>
        <dbReference type="EMBL" id="GAA51410.1"/>
    </source>
</evidence>
<dbReference type="EMBL" id="DF143149">
    <property type="protein sequence ID" value="GAA51410.1"/>
    <property type="molecule type" value="Genomic_DNA"/>
</dbReference>
<dbReference type="AlphaFoldDB" id="G7YEM7"/>
<keyword evidence="2" id="KW-1185">Reference proteome</keyword>
<evidence type="ECO:0000313" key="2">
    <source>
        <dbReference type="Proteomes" id="UP000008909"/>
    </source>
</evidence>
<protein>
    <submittedName>
        <fullName evidence="1">Uncharacterized protein</fullName>
    </submittedName>
</protein>
<name>G7YEM7_CLOSI</name>
<reference evidence="1" key="1">
    <citation type="journal article" date="2011" name="Genome Biol.">
        <title>The draft genome of the carcinogenic human liver fluke Clonorchis sinensis.</title>
        <authorList>
            <person name="Wang X."/>
            <person name="Chen W."/>
            <person name="Huang Y."/>
            <person name="Sun J."/>
            <person name="Men J."/>
            <person name="Liu H."/>
            <person name="Luo F."/>
            <person name="Guo L."/>
            <person name="Lv X."/>
            <person name="Deng C."/>
            <person name="Zhou C."/>
            <person name="Fan Y."/>
            <person name="Li X."/>
            <person name="Huang L."/>
            <person name="Hu Y."/>
            <person name="Liang C."/>
            <person name="Hu X."/>
            <person name="Xu J."/>
            <person name="Yu X."/>
        </authorList>
    </citation>
    <scope>NUCLEOTIDE SEQUENCE [LARGE SCALE GENOMIC DNA]</scope>
    <source>
        <strain evidence="1">Henan</strain>
    </source>
</reference>
<accession>G7YEM7</accession>
<organism evidence="1 2">
    <name type="scientific">Clonorchis sinensis</name>
    <name type="common">Chinese liver fluke</name>
    <dbReference type="NCBI Taxonomy" id="79923"/>
    <lineage>
        <taxon>Eukaryota</taxon>
        <taxon>Metazoa</taxon>
        <taxon>Spiralia</taxon>
        <taxon>Lophotrochozoa</taxon>
        <taxon>Platyhelminthes</taxon>
        <taxon>Trematoda</taxon>
        <taxon>Digenea</taxon>
        <taxon>Opisthorchiida</taxon>
        <taxon>Opisthorchiata</taxon>
        <taxon>Opisthorchiidae</taxon>
        <taxon>Clonorchis</taxon>
    </lineage>
</organism>
<sequence>MHLNALNASGFVWPVFDKSSLGLPVSRIAQFQFEKKKSSPVNIISGFVFLTKQNSWFLCKFGFDGIGTEKTAYNNDSRTNKRDILQDFIQK</sequence>
<proteinExistence type="predicted"/>
<reference key="2">
    <citation type="submission" date="2011-10" db="EMBL/GenBank/DDBJ databases">
        <title>The genome and transcriptome sequence of Clonorchis sinensis provide insights into the carcinogenic liver fluke.</title>
        <authorList>
            <person name="Wang X."/>
            <person name="Huang Y."/>
            <person name="Chen W."/>
            <person name="Liu H."/>
            <person name="Guo L."/>
            <person name="Chen Y."/>
            <person name="Luo F."/>
            <person name="Zhou W."/>
            <person name="Sun J."/>
            <person name="Mao Q."/>
            <person name="Liang P."/>
            <person name="Zhou C."/>
            <person name="Tian Y."/>
            <person name="Men J."/>
            <person name="Lv X."/>
            <person name="Huang L."/>
            <person name="Zhou J."/>
            <person name="Hu Y."/>
            <person name="Li R."/>
            <person name="Zhang F."/>
            <person name="Lei H."/>
            <person name="Li X."/>
            <person name="Hu X."/>
            <person name="Liang C."/>
            <person name="Xu J."/>
            <person name="Wu Z."/>
            <person name="Yu X."/>
        </authorList>
    </citation>
    <scope>NUCLEOTIDE SEQUENCE</scope>
    <source>
        <strain>Henan</strain>
    </source>
</reference>